<keyword evidence="2" id="KW-1185">Reference proteome</keyword>
<dbReference type="InterPro" id="IPR036691">
    <property type="entry name" value="Endo/exonu/phosph_ase_sf"/>
</dbReference>
<dbReference type="Proteomes" id="UP001153076">
    <property type="component" value="Unassembled WGS sequence"/>
</dbReference>
<dbReference type="EMBL" id="JAKOGI010002252">
    <property type="protein sequence ID" value="KAJ8422445.1"/>
    <property type="molecule type" value="Genomic_DNA"/>
</dbReference>
<name>A0A9Q1GNV7_9CARY</name>
<reference evidence="1" key="1">
    <citation type="submission" date="2022-04" db="EMBL/GenBank/DDBJ databases">
        <title>Carnegiea gigantea Genome sequencing and assembly v2.</title>
        <authorList>
            <person name="Copetti D."/>
            <person name="Sanderson M.J."/>
            <person name="Burquez A."/>
            <person name="Wojciechowski M.F."/>
        </authorList>
    </citation>
    <scope>NUCLEOTIDE SEQUENCE</scope>
    <source>
        <strain evidence="1">SGP5-SGP5p</strain>
        <tissue evidence="1">Aerial part</tissue>
    </source>
</reference>
<accession>A0A9Q1GNV7</accession>
<dbReference type="SUPFAM" id="SSF56219">
    <property type="entry name" value="DNase I-like"/>
    <property type="match status" value="1"/>
</dbReference>
<protein>
    <recommendedName>
        <fullName evidence="3">Endonuclease/exonuclease/phosphatase domain-containing protein</fullName>
    </recommendedName>
</protein>
<dbReference type="Gene3D" id="3.60.10.10">
    <property type="entry name" value="Endonuclease/exonuclease/phosphatase"/>
    <property type="match status" value="2"/>
</dbReference>
<dbReference type="OrthoDB" id="1932741at2759"/>
<dbReference type="PANTHER" id="PTHR33710:SF71">
    <property type="entry name" value="ENDONUCLEASE_EXONUCLEASE_PHOSPHATASE DOMAIN-CONTAINING PROTEIN"/>
    <property type="match status" value="1"/>
</dbReference>
<sequence>MYRIINLNVRGMNAPNKQEDIKIFLQQHQARMVGFLKIKIRDQNMVQQWEHNASMTDRGRIILSWHPRRYQFNLILKTDQLIHGEAVHLSTNKKFYITVIYEDPWCVLGDFNSVLNQLERIGGIDVADGEVSDFVACIKHCGLQEFSYGGAFFTWTNTIVWSRIDKALHNELWYEGFAYTHVHYMLQGLSDHTLIILSFPHCPRPRNTFQFRGMLTKDKGSKDMVKHSVAQNQSGSSLKKLQQVLSSLRQPFK</sequence>
<organism evidence="1 2">
    <name type="scientific">Carnegiea gigantea</name>
    <dbReference type="NCBI Taxonomy" id="171969"/>
    <lineage>
        <taxon>Eukaryota</taxon>
        <taxon>Viridiplantae</taxon>
        <taxon>Streptophyta</taxon>
        <taxon>Embryophyta</taxon>
        <taxon>Tracheophyta</taxon>
        <taxon>Spermatophyta</taxon>
        <taxon>Magnoliopsida</taxon>
        <taxon>eudicotyledons</taxon>
        <taxon>Gunneridae</taxon>
        <taxon>Pentapetalae</taxon>
        <taxon>Caryophyllales</taxon>
        <taxon>Cactineae</taxon>
        <taxon>Cactaceae</taxon>
        <taxon>Cactoideae</taxon>
        <taxon>Echinocereeae</taxon>
        <taxon>Carnegiea</taxon>
    </lineage>
</organism>
<gene>
    <name evidence="1" type="ORF">Cgig2_033522</name>
</gene>
<proteinExistence type="predicted"/>
<evidence type="ECO:0000313" key="2">
    <source>
        <dbReference type="Proteomes" id="UP001153076"/>
    </source>
</evidence>
<comment type="caution">
    <text evidence="1">The sequence shown here is derived from an EMBL/GenBank/DDBJ whole genome shotgun (WGS) entry which is preliminary data.</text>
</comment>
<evidence type="ECO:0000313" key="1">
    <source>
        <dbReference type="EMBL" id="KAJ8422445.1"/>
    </source>
</evidence>
<dbReference type="AlphaFoldDB" id="A0A9Q1GNV7"/>
<dbReference type="PANTHER" id="PTHR33710">
    <property type="entry name" value="BNAC02G09200D PROTEIN"/>
    <property type="match status" value="1"/>
</dbReference>
<evidence type="ECO:0008006" key="3">
    <source>
        <dbReference type="Google" id="ProtNLM"/>
    </source>
</evidence>